<dbReference type="RefSeq" id="WP_046825723.1">
    <property type="nucleotide sequence ID" value="NZ_CAJPTF010000038.1"/>
</dbReference>
<dbReference type="OrthoDB" id="9795543at2"/>
<keyword evidence="2 4" id="KW-0548">Nucleotidyltransferase</keyword>
<evidence type="ECO:0000256" key="2">
    <source>
        <dbReference type="ARBA" id="ARBA00022695"/>
    </source>
</evidence>
<dbReference type="InterPro" id="IPR050385">
    <property type="entry name" value="Archaeal_FAD_synthase"/>
</dbReference>
<dbReference type="PANTHER" id="PTHR43793">
    <property type="entry name" value="FAD SYNTHASE"/>
    <property type="match status" value="1"/>
</dbReference>
<dbReference type="AlphaFoldDB" id="A0A1D3UW23"/>
<gene>
    <name evidence="4" type="primary">tagD</name>
    <name evidence="4" type="ORF">TFUB20_02499</name>
</gene>
<feature type="domain" description="Cytidyltransferase-like" evidence="3">
    <location>
        <begin position="10"/>
        <end position="101"/>
    </location>
</feature>
<evidence type="ECO:0000256" key="1">
    <source>
        <dbReference type="ARBA" id="ARBA00022679"/>
    </source>
</evidence>
<protein>
    <submittedName>
        <fullName evidence="4">Glycerol-3-phosphate cytidylyltransferase</fullName>
        <ecNumber evidence="4">2.7.7.39</ecNumber>
    </submittedName>
</protein>
<dbReference type="InterPro" id="IPR004821">
    <property type="entry name" value="Cyt_trans-like"/>
</dbReference>
<dbReference type="GO" id="GO:0047348">
    <property type="term" value="F:glycerol-3-phosphate cytidylyltransferase activity"/>
    <property type="evidence" value="ECO:0007669"/>
    <property type="project" value="UniProtKB-EC"/>
</dbReference>
<evidence type="ECO:0000313" key="4">
    <source>
        <dbReference type="EMBL" id="SCQ24430.1"/>
    </source>
</evidence>
<dbReference type="NCBIfam" id="TIGR00125">
    <property type="entry name" value="cyt_tran_rel"/>
    <property type="match status" value="1"/>
</dbReference>
<dbReference type="Gene3D" id="3.40.50.620">
    <property type="entry name" value="HUPs"/>
    <property type="match status" value="1"/>
</dbReference>
<dbReference type="SUPFAM" id="SSF52374">
    <property type="entry name" value="Nucleotidylyl transferase"/>
    <property type="match status" value="1"/>
</dbReference>
<dbReference type="InterPro" id="IPR014729">
    <property type="entry name" value="Rossmann-like_a/b/a_fold"/>
</dbReference>
<evidence type="ECO:0000313" key="5">
    <source>
        <dbReference type="Proteomes" id="UP000182057"/>
    </source>
</evidence>
<proteinExistence type="predicted"/>
<dbReference type="Pfam" id="PF01467">
    <property type="entry name" value="CTP_transf_like"/>
    <property type="match status" value="1"/>
</dbReference>
<organism evidence="4 5">
    <name type="scientific">Tannerella forsythia</name>
    <name type="common">Bacteroides forsythus</name>
    <dbReference type="NCBI Taxonomy" id="28112"/>
    <lineage>
        <taxon>Bacteria</taxon>
        <taxon>Pseudomonadati</taxon>
        <taxon>Bacteroidota</taxon>
        <taxon>Bacteroidia</taxon>
        <taxon>Bacteroidales</taxon>
        <taxon>Tannerellaceae</taxon>
        <taxon>Tannerella</taxon>
    </lineage>
</organism>
<dbReference type="Proteomes" id="UP000182057">
    <property type="component" value="Unassembled WGS sequence"/>
</dbReference>
<dbReference type="PANTHER" id="PTHR43793:SF1">
    <property type="entry name" value="FAD SYNTHASE"/>
    <property type="match status" value="1"/>
</dbReference>
<keyword evidence="1 4" id="KW-0808">Transferase</keyword>
<accession>A0A1D3UW23</accession>
<reference evidence="4 5" key="1">
    <citation type="submission" date="2016-09" db="EMBL/GenBank/DDBJ databases">
        <authorList>
            <person name="Capua I."/>
            <person name="De Benedictis P."/>
            <person name="Joannis T."/>
            <person name="Lombin L.H."/>
            <person name="Cattoli G."/>
        </authorList>
    </citation>
    <scope>NUCLEOTIDE SEQUENCE [LARGE SCALE GENOMIC DNA]</scope>
    <source>
        <strain evidence="4 5">UB20</strain>
    </source>
</reference>
<evidence type="ECO:0000259" key="3">
    <source>
        <dbReference type="Pfam" id="PF01467"/>
    </source>
</evidence>
<dbReference type="EMBL" id="FMMM01000078">
    <property type="protein sequence ID" value="SCQ24430.1"/>
    <property type="molecule type" value="Genomic_DNA"/>
</dbReference>
<name>A0A1D3UW23_TANFO</name>
<sequence>MFKNKTIVYTSGTFDMFHYNHLRMINYARSLGDILIVGVSTDELVSSYKAPPIIPFNERMQIIEALKTPDIVIPQHTLDHTEIVKKLNIDAFVVGDDWFGKYDYLKDADVQVFYFPYGTGVSSSSLRKTIHDSYEKHLQDERKAKPVSVKTMEVAPAAAENIAPKKTASKKAK</sequence>
<dbReference type="EC" id="2.7.7.39" evidence="4"/>